<evidence type="ECO:0000256" key="2">
    <source>
        <dbReference type="ARBA" id="ARBA00023125"/>
    </source>
</evidence>
<keyword evidence="6" id="KW-1185">Reference proteome</keyword>
<dbReference type="Gene3D" id="1.10.10.10">
    <property type="entry name" value="Winged helix-like DNA-binding domain superfamily/Winged helix DNA-binding domain"/>
    <property type="match status" value="1"/>
</dbReference>
<dbReference type="PANTHER" id="PTHR44688">
    <property type="entry name" value="DNA-BINDING TRANSCRIPTIONAL ACTIVATOR DEVR_DOSR"/>
    <property type="match status" value="1"/>
</dbReference>
<dbReference type="SUPFAM" id="SSF55781">
    <property type="entry name" value="GAF domain-like"/>
    <property type="match status" value="1"/>
</dbReference>
<dbReference type="SUPFAM" id="SSF46894">
    <property type="entry name" value="C-terminal effector domain of the bipartite response regulators"/>
    <property type="match status" value="1"/>
</dbReference>
<keyword evidence="3" id="KW-0804">Transcription</keyword>
<proteinExistence type="predicted"/>
<evidence type="ECO:0000256" key="3">
    <source>
        <dbReference type="ARBA" id="ARBA00023163"/>
    </source>
</evidence>
<dbReference type="Pfam" id="PF13185">
    <property type="entry name" value="GAF_2"/>
    <property type="match status" value="1"/>
</dbReference>
<dbReference type="KEGG" id="fal:FRAAL4898"/>
<dbReference type="CDD" id="cd06170">
    <property type="entry name" value="LuxR_C_like"/>
    <property type="match status" value="1"/>
</dbReference>
<dbReference type="HOGENOM" id="CLU_081562_0_0_11"/>
<organism evidence="5 6">
    <name type="scientific">Frankia alni (strain DSM 45986 / CECT 9034 / ACN14a)</name>
    <dbReference type="NCBI Taxonomy" id="326424"/>
    <lineage>
        <taxon>Bacteria</taxon>
        <taxon>Bacillati</taxon>
        <taxon>Actinomycetota</taxon>
        <taxon>Actinomycetes</taxon>
        <taxon>Frankiales</taxon>
        <taxon>Frankiaceae</taxon>
        <taxon>Frankia</taxon>
    </lineage>
</organism>
<dbReference type="InterPro" id="IPR003018">
    <property type="entry name" value="GAF"/>
</dbReference>
<evidence type="ECO:0000313" key="6">
    <source>
        <dbReference type="Proteomes" id="UP000000657"/>
    </source>
</evidence>
<gene>
    <name evidence="5" type="ordered locus">FRAAL4898</name>
</gene>
<dbReference type="Proteomes" id="UP000000657">
    <property type="component" value="Chromosome"/>
</dbReference>
<protein>
    <submittedName>
        <fullName evidence="5">LuxR-family transcriptional regulator</fullName>
    </submittedName>
</protein>
<accession>Q0RG50</accession>
<reference evidence="5 6" key="1">
    <citation type="journal article" date="2007" name="Genome Res.">
        <title>Genome characteristics of facultatively symbiotic Frankia sp. strains reflect host range and host plant biogeography.</title>
        <authorList>
            <person name="Normand P."/>
            <person name="Lapierre P."/>
            <person name="Tisa L.S."/>
            <person name="Gogarten J.P."/>
            <person name="Alloisio N."/>
            <person name="Bagnarol E."/>
            <person name="Bassi C.A."/>
            <person name="Berry A.M."/>
            <person name="Bickhart D.M."/>
            <person name="Choisne N."/>
            <person name="Couloux A."/>
            <person name="Cournoyer B."/>
            <person name="Cruveiller S."/>
            <person name="Daubin V."/>
            <person name="Demange N."/>
            <person name="Francino M.P."/>
            <person name="Goltsman E."/>
            <person name="Huang Y."/>
            <person name="Kopp O.R."/>
            <person name="Labarre L."/>
            <person name="Lapidus A."/>
            <person name="Lavire C."/>
            <person name="Marechal J."/>
            <person name="Martinez M."/>
            <person name="Mastronunzio J.E."/>
            <person name="Mullin B.C."/>
            <person name="Niemann J."/>
            <person name="Pujic P."/>
            <person name="Rawnsley T."/>
            <person name="Rouy Z."/>
            <person name="Schenowitz C."/>
            <person name="Sellstedt A."/>
            <person name="Tavares F."/>
            <person name="Tomkins J.P."/>
            <person name="Vallenet D."/>
            <person name="Valverde C."/>
            <person name="Wall L.G."/>
            <person name="Wang Y."/>
            <person name="Medigue C."/>
            <person name="Benson D.R."/>
        </authorList>
    </citation>
    <scope>NUCLEOTIDE SEQUENCE [LARGE SCALE GENOMIC DNA]</scope>
    <source>
        <strain evidence="6">DSM 45986 / CECT 9034 / ACN14a</strain>
    </source>
</reference>
<dbReference type="Gene3D" id="3.30.450.40">
    <property type="match status" value="1"/>
</dbReference>
<dbReference type="InterPro" id="IPR036388">
    <property type="entry name" value="WH-like_DNA-bd_sf"/>
</dbReference>
<dbReference type="EMBL" id="CT573213">
    <property type="protein sequence ID" value="CAJ63539.1"/>
    <property type="molecule type" value="Genomic_DNA"/>
</dbReference>
<dbReference type="InterPro" id="IPR016032">
    <property type="entry name" value="Sig_transdc_resp-reg_C-effctor"/>
</dbReference>
<dbReference type="STRING" id="326424.FRAAL4898"/>
<feature type="domain" description="HTH luxR-type" evidence="4">
    <location>
        <begin position="281"/>
        <end position="346"/>
    </location>
</feature>
<evidence type="ECO:0000256" key="1">
    <source>
        <dbReference type="ARBA" id="ARBA00023015"/>
    </source>
</evidence>
<dbReference type="AlphaFoldDB" id="Q0RG50"/>
<dbReference type="InterPro" id="IPR029016">
    <property type="entry name" value="GAF-like_dom_sf"/>
</dbReference>
<dbReference type="InterPro" id="IPR000792">
    <property type="entry name" value="Tscrpt_reg_LuxR_C"/>
</dbReference>
<dbReference type="eggNOG" id="COG2197">
    <property type="taxonomic scope" value="Bacteria"/>
</dbReference>
<dbReference type="GO" id="GO:0003677">
    <property type="term" value="F:DNA binding"/>
    <property type="evidence" value="ECO:0007669"/>
    <property type="project" value="UniProtKB-KW"/>
</dbReference>
<sequence>MGSSREKLLRANGSRLSDNIRRHAVCALICAYRKTGATIPFVFYRSGKGTLVTVDVSAPSRVQTVLPRAIARLRASSGAHLTFGGMVTPHSGRLTVTNVDGPAPSGLLGHSVPPGTGIGGQVVRHCRPVVINDPAAARRVLRSTAPTIESSELGAILAVPVCMDSVVVAVLYGAMRTEAPFTEAAIHAAIATARLMERELGAVAARTEPLSTSMPPGHRAPAARAVGAVPLPRSPGQPQESLRLAYRELQEVTEHVADPLLRGRIGGVSELLRGLLDQEAKVGGRLALTPRELEVLAQVALGLSNVETARRLTVSPETVKAYLRSIMRKLGVRNRTAAVHAARQLGMLP</sequence>
<dbReference type="PANTHER" id="PTHR44688:SF16">
    <property type="entry name" value="DNA-BINDING TRANSCRIPTIONAL ACTIVATOR DEVR_DOSR"/>
    <property type="match status" value="1"/>
</dbReference>
<evidence type="ECO:0000259" key="4">
    <source>
        <dbReference type="PROSITE" id="PS50043"/>
    </source>
</evidence>
<name>Q0RG50_FRAAA</name>
<dbReference type="SMART" id="SM00421">
    <property type="entry name" value="HTH_LUXR"/>
    <property type="match status" value="1"/>
</dbReference>
<keyword evidence="2" id="KW-0238">DNA-binding</keyword>
<dbReference type="Pfam" id="PF00196">
    <property type="entry name" value="GerE"/>
    <property type="match status" value="1"/>
</dbReference>
<dbReference type="PROSITE" id="PS50043">
    <property type="entry name" value="HTH_LUXR_2"/>
    <property type="match status" value="1"/>
</dbReference>
<evidence type="ECO:0000313" key="5">
    <source>
        <dbReference type="EMBL" id="CAJ63539.1"/>
    </source>
</evidence>
<dbReference type="PRINTS" id="PR00038">
    <property type="entry name" value="HTHLUXR"/>
</dbReference>
<dbReference type="GO" id="GO:0006355">
    <property type="term" value="P:regulation of DNA-templated transcription"/>
    <property type="evidence" value="ECO:0007669"/>
    <property type="project" value="InterPro"/>
</dbReference>
<keyword evidence="1" id="KW-0805">Transcription regulation</keyword>